<keyword evidence="1" id="KW-0121">Carboxypeptidase</keyword>
<dbReference type="EMBL" id="SACY01000004">
    <property type="protein sequence ID" value="RVU24143.1"/>
    <property type="molecule type" value="Genomic_DNA"/>
</dbReference>
<dbReference type="AlphaFoldDB" id="A0A437PPE7"/>
<keyword evidence="2" id="KW-1185">Reference proteome</keyword>
<keyword evidence="1" id="KW-0645">Protease</keyword>
<name>A0A437PPE7_9BACT</name>
<keyword evidence="1" id="KW-0378">Hydrolase</keyword>
<dbReference type="Gene3D" id="2.60.40.1120">
    <property type="entry name" value="Carboxypeptidase-like, regulatory domain"/>
    <property type="match status" value="1"/>
</dbReference>
<dbReference type="Proteomes" id="UP000282832">
    <property type="component" value="Unassembled WGS sequence"/>
</dbReference>
<dbReference type="Pfam" id="PF13715">
    <property type="entry name" value="CarbopepD_reg_2"/>
    <property type="match status" value="1"/>
</dbReference>
<sequence length="431" mass="49213">MKTNLLFFVRGIIGFFFVVLAQMPASARLSTYYPSDTSSFKQFKGSILDSKSKDKLAYASITISGTTISTISNSEGNFSIKVPAEKQNANLIISYLGYKNKVFSIKDLKLEKNVLYLEPSNILLKEVVVNVTDANKIFLDVLKNRSQNYGENPLQMLGFYRETIRKRRTYVSLSESIVNIDKQPFSVASQDQVKLFKGRKSTDYNKLDTVNFKLQGGPYSALFVDIIKNPDFIFSENAFELYDFSLDEVTYINDNQVLVLGFKQKPSIESPLYYGQLFVDAKSLAMVSASFHLNVEDKVKSGALFVRKKPAGLTLYPTEVRYQVNYRQQNGKWNFAYSRGDLTFKLNWDKRIFNTIYSTTVELAITDWENQENKEKLNAQKLNSNVIMSDKVGNLADPDFWGAYNIIEPEKSIETAIKKLQKKSFKELSEE</sequence>
<dbReference type="RefSeq" id="WP_127804731.1">
    <property type="nucleotide sequence ID" value="NZ_SACY01000004.1"/>
</dbReference>
<dbReference type="InterPro" id="IPR008969">
    <property type="entry name" value="CarboxyPept-like_regulatory"/>
</dbReference>
<accession>A0A437PPE7</accession>
<organism evidence="1 2">
    <name type="scientific">Sandaracinomonas limnophila</name>
    <dbReference type="NCBI Taxonomy" id="1862386"/>
    <lineage>
        <taxon>Bacteria</taxon>
        <taxon>Pseudomonadati</taxon>
        <taxon>Bacteroidota</taxon>
        <taxon>Cytophagia</taxon>
        <taxon>Cytophagales</taxon>
        <taxon>Flectobacillaceae</taxon>
        <taxon>Sandaracinomonas</taxon>
    </lineage>
</organism>
<gene>
    <name evidence="1" type="ORF">EOJ36_09455</name>
</gene>
<dbReference type="OrthoDB" id="1489599at2"/>
<protein>
    <submittedName>
        <fullName evidence="1">Carboxypeptidase-like regulatory domain-containing protein</fullName>
    </submittedName>
</protein>
<proteinExistence type="predicted"/>
<dbReference type="SUPFAM" id="SSF49464">
    <property type="entry name" value="Carboxypeptidase regulatory domain-like"/>
    <property type="match status" value="1"/>
</dbReference>
<reference evidence="1 2" key="1">
    <citation type="submission" date="2019-01" db="EMBL/GenBank/DDBJ databases">
        <authorList>
            <person name="Chen W.-M."/>
        </authorList>
    </citation>
    <scope>NUCLEOTIDE SEQUENCE [LARGE SCALE GENOMIC DNA]</scope>
    <source>
        <strain evidence="1 2">FSY-15</strain>
    </source>
</reference>
<comment type="caution">
    <text evidence="1">The sequence shown here is derived from an EMBL/GenBank/DDBJ whole genome shotgun (WGS) entry which is preliminary data.</text>
</comment>
<evidence type="ECO:0000313" key="1">
    <source>
        <dbReference type="EMBL" id="RVU24143.1"/>
    </source>
</evidence>
<dbReference type="GO" id="GO:0004180">
    <property type="term" value="F:carboxypeptidase activity"/>
    <property type="evidence" value="ECO:0007669"/>
    <property type="project" value="UniProtKB-KW"/>
</dbReference>
<evidence type="ECO:0000313" key="2">
    <source>
        <dbReference type="Proteomes" id="UP000282832"/>
    </source>
</evidence>